<dbReference type="AlphaFoldDB" id="A0A8S8ZVL0"/>
<dbReference type="EMBL" id="NMPR01000036">
    <property type="protein sequence ID" value="KAA8633528.1"/>
    <property type="molecule type" value="Genomic_DNA"/>
</dbReference>
<accession>A0A8S8ZVL0</accession>
<dbReference type="VEuPathDB" id="FungiDB:SMAC_05101"/>
<sequence>MHSLALPFLLSRFSIVVFDLLGEKPACLIDWTGWYSSIHPIDEQRRILDRLIWSSSFESFLATKYPNDNFLFGKSNVRHLSEAECRLATTKLSKAPSSVHLDAKLKPMGRPYPAQPPGISARPGPACSTAVGRHFPGVHSRPSSLLQARSQYGEPPPRRAVVAGQGIVYECLGFHSLPAFSTGGTIHSRPCQCSAQYINEQYTDPVNKITLGTWRPDPKR</sequence>
<reference evidence="2 3" key="1">
    <citation type="submission" date="2017-07" db="EMBL/GenBank/DDBJ databases">
        <title>Genome sequence of the Sordaria macrospora wild type strain R19027.</title>
        <authorList>
            <person name="Nowrousian M."/>
            <person name="Teichert I."/>
            <person name="Kueck U."/>
        </authorList>
    </citation>
    <scope>NUCLEOTIDE SEQUENCE [LARGE SCALE GENOMIC DNA]</scope>
    <source>
        <strain evidence="2 3">R19027</strain>
        <tissue evidence="2">Mycelium</tissue>
    </source>
</reference>
<organism evidence="2 3">
    <name type="scientific">Sordaria macrospora</name>
    <dbReference type="NCBI Taxonomy" id="5147"/>
    <lineage>
        <taxon>Eukaryota</taxon>
        <taxon>Fungi</taxon>
        <taxon>Dikarya</taxon>
        <taxon>Ascomycota</taxon>
        <taxon>Pezizomycotina</taxon>
        <taxon>Sordariomycetes</taxon>
        <taxon>Sordariomycetidae</taxon>
        <taxon>Sordariales</taxon>
        <taxon>Sordariaceae</taxon>
        <taxon>Sordaria</taxon>
    </lineage>
</organism>
<evidence type="ECO:0000313" key="3">
    <source>
        <dbReference type="Proteomes" id="UP000433876"/>
    </source>
</evidence>
<feature type="signal peptide" evidence="1">
    <location>
        <begin position="1"/>
        <end position="18"/>
    </location>
</feature>
<proteinExistence type="predicted"/>
<comment type="caution">
    <text evidence="2">The sequence shown here is derived from an EMBL/GenBank/DDBJ whole genome shotgun (WGS) entry which is preliminary data.</text>
</comment>
<evidence type="ECO:0000256" key="1">
    <source>
        <dbReference type="SAM" id="SignalP"/>
    </source>
</evidence>
<evidence type="ECO:0000313" key="2">
    <source>
        <dbReference type="EMBL" id="KAA8633528.1"/>
    </source>
</evidence>
<gene>
    <name evidence="2" type="ORF">SMACR_05101</name>
</gene>
<protein>
    <submittedName>
        <fullName evidence="2">Uncharacterized protein</fullName>
    </submittedName>
</protein>
<keyword evidence="1" id="KW-0732">Signal</keyword>
<dbReference type="Proteomes" id="UP000433876">
    <property type="component" value="Unassembled WGS sequence"/>
</dbReference>
<feature type="chain" id="PRO_5035862236" evidence="1">
    <location>
        <begin position="19"/>
        <end position="220"/>
    </location>
</feature>
<name>A0A8S8ZVL0_SORMA</name>